<dbReference type="Proteomes" id="UP001230156">
    <property type="component" value="Unassembled WGS sequence"/>
</dbReference>
<proteinExistence type="predicted"/>
<organism evidence="2 3">
    <name type="scientific">Dongia sedimenti</name>
    <dbReference type="NCBI Taxonomy" id="3064282"/>
    <lineage>
        <taxon>Bacteria</taxon>
        <taxon>Pseudomonadati</taxon>
        <taxon>Pseudomonadota</taxon>
        <taxon>Alphaproteobacteria</taxon>
        <taxon>Rhodospirillales</taxon>
        <taxon>Dongiaceae</taxon>
        <taxon>Dongia</taxon>
    </lineage>
</organism>
<gene>
    <name evidence="2" type="ORF">Q8A70_16655</name>
</gene>
<evidence type="ECO:0000313" key="3">
    <source>
        <dbReference type="Proteomes" id="UP001230156"/>
    </source>
</evidence>
<comment type="caution">
    <text evidence="2">The sequence shown here is derived from an EMBL/GenBank/DDBJ whole genome shotgun (WGS) entry which is preliminary data.</text>
</comment>
<dbReference type="RefSeq" id="WP_379957179.1">
    <property type="nucleotide sequence ID" value="NZ_JAUYVI010000005.1"/>
</dbReference>
<keyword evidence="1" id="KW-1133">Transmembrane helix</keyword>
<feature type="transmembrane region" description="Helical" evidence="1">
    <location>
        <begin position="12"/>
        <end position="30"/>
    </location>
</feature>
<keyword evidence="1" id="KW-0472">Membrane</keyword>
<keyword evidence="3" id="KW-1185">Reference proteome</keyword>
<dbReference type="EMBL" id="JAUYVI010000005">
    <property type="protein sequence ID" value="MDQ7249320.1"/>
    <property type="molecule type" value="Genomic_DNA"/>
</dbReference>
<evidence type="ECO:0000313" key="2">
    <source>
        <dbReference type="EMBL" id="MDQ7249320.1"/>
    </source>
</evidence>
<name>A0ABU0YNL1_9PROT</name>
<evidence type="ECO:0008006" key="4">
    <source>
        <dbReference type="Google" id="ProtNLM"/>
    </source>
</evidence>
<reference evidence="3" key="1">
    <citation type="submission" date="2023-08" db="EMBL/GenBank/DDBJ databases">
        <title>Rhodospirillaceae gen. nov., a novel taxon isolated from the Yangtze River Yuezi River estuary sludge.</title>
        <authorList>
            <person name="Ruan L."/>
        </authorList>
    </citation>
    <scope>NUCLEOTIDE SEQUENCE [LARGE SCALE GENOMIC DNA]</scope>
    <source>
        <strain evidence="3">R-7</strain>
    </source>
</reference>
<accession>A0ABU0YNL1</accession>
<evidence type="ECO:0000256" key="1">
    <source>
        <dbReference type="SAM" id="Phobius"/>
    </source>
</evidence>
<keyword evidence="1" id="KW-0812">Transmembrane</keyword>
<sequence length="41" mass="4729">MDGPDVRKDYTVQVVLAWLLVGIPLLWGVWKTLLNAMQLFQ</sequence>
<protein>
    <recommendedName>
        <fullName evidence="4">Oxalate:formate antiporter</fullName>
    </recommendedName>
</protein>